<dbReference type="Proteomes" id="UP000242246">
    <property type="component" value="Unassembled WGS sequence"/>
</dbReference>
<dbReference type="GO" id="GO:0005829">
    <property type="term" value="C:cytosol"/>
    <property type="evidence" value="ECO:0007669"/>
    <property type="project" value="TreeGrafter"/>
</dbReference>
<dbReference type="PROSITE" id="PS51197">
    <property type="entry name" value="HTH_RRF2_2"/>
    <property type="match status" value="1"/>
</dbReference>
<reference evidence="1 2" key="1">
    <citation type="submission" date="2014-12" db="EMBL/GenBank/DDBJ databases">
        <title>Draft genome sequences of 10 type strains of Lactococcus.</title>
        <authorList>
            <person name="Sun Z."/>
            <person name="Zhong Z."/>
            <person name="Liu W."/>
            <person name="Zhang W."/>
            <person name="Zhang H."/>
        </authorList>
    </citation>
    <scope>NUCLEOTIDE SEQUENCE [LARGE SCALE GENOMIC DNA]</scope>
    <source>
        <strain evidence="1 2">DSM 20686</strain>
    </source>
</reference>
<dbReference type="GO" id="GO:0003700">
    <property type="term" value="F:DNA-binding transcription factor activity"/>
    <property type="evidence" value="ECO:0007669"/>
    <property type="project" value="TreeGrafter"/>
</dbReference>
<dbReference type="Pfam" id="PF02082">
    <property type="entry name" value="Rrf2"/>
    <property type="match status" value="1"/>
</dbReference>
<dbReference type="RefSeq" id="WP_068163820.1">
    <property type="nucleotide sequence ID" value="NZ_JXJX01000011.1"/>
</dbReference>
<dbReference type="OrthoDB" id="213028at2"/>
<dbReference type="EMBL" id="JXJX01000011">
    <property type="protein sequence ID" value="PCS05937.1"/>
    <property type="molecule type" value="Genomic_DNA"/>
</dbReference>
<dbReference type="PANTHER" id="PTHR33221:SF15">
    <property type="entry name" value="HTH-TYPE TRANSCRIPTIONAL REGULATOR YWGB-RELATED"/>
    <property type="match status" value="1"/>
</dbReference>
<dbReference type="InterPro" id="IPR000944">
    <property type="entry name" value="Tscrpt_reg_Rrf2"/>
</dbReference>
<evidence type="ECO:0000313" key="2">
    <source>
        <dbReference type="Proteomes" id="UP000242246"/>
    </source>
</evidence>
<protein>
    <submittedName>
        <fullName evidence="1">Rrf2 family protein</fullName>
    </submittedName>
</protein>
<name>A0A2A5RXH3_9LACT</name>
<evidence type="ECO:0000313" key="1">
    <source>
        <dbReference type="EMBL" id="PCS05937.1"/>
    </source>
</evidence>
<sequence>MPLSSRFTIALHILSLLGTKDKEKMTSQLMAASIGVNPVVVRKVLGHLKTADIITVKRGQGGASIAKTPENITYFDVYRAVEVVPKAGLFNFHNNPNPACVVGKNIHAILDDDLAHAQETFESFLKTKTIAQLLDKTNQYIQD</sequence>
<dbReference type="InterPro" id="IPR036388">
    <property type="entry name" value="WH-like_DNA-bd_sf"/>
</dbReference>
<dbReference type="AlphaFoldDB" id="A0A2A5RXH3"/>
<dbReference type="Gene3D" id="1.10.10.10">
    <property type="entry name" value="Winged helix-like DNA-binding domain superfamily/Winged helix DNA-binding domain"/>
    <property type="match status" value="1"/>
</dbReference>
<dbReference type="SUPFAM" id="SSF46785">
    <property type="entry name" value="Winged helix' DNA-binding domain"/>
    <property type="match status" value="1"/>
</dbReference>
<dbReference type="STRING" id="1348632.GCA_001591745_01471"/>
<keyword evidence="2" id="KW-1185">Reference proteome</keyword>
<gene>
    <name evidence="1" type="ORF">RU87_GL000399</name>
</gene>
<comment type="caution">
    <text evidence="1">The sequence shown here is derived from an EMBL/GenBank/DDBJ whole genome shotgun (WGS) entry which is preliminary data.</text>
</comment>
<proteinExistence type="predicted"/>
<dbReference type="InterPro" id="IPR036390">
    <property type="entry name" value="WH_DNA-bd_sf"/>
</dbReference>
<dbReference type="PANTHER" id="PTHR33221">
    <property type="entry name" value="WINGED HELIX-TURN-HELIX TRANSCRIPTIONAL REGULATOR, RRF2 FAMILY"/>
    <property type="match status" value="1"/>
</dbReference>
<accession>A0A2A5RXH3</accession>
<organism evidence="1 2">
    <name type="scientific">Pseudolactococcus plantarum</name>
    <dbReference type="NCBI Taxonomy" id="1365"/>
    <lineage>
        <taxon>Bacteria</taxon>
        <taxon>Bacillati</taxon>
        <taxon>Bacillota</taxon>
        <taxon>Bacilli</taxon>
        <taxon>Lactobacillales</taxon>
        <taxon>Streptococcaceae</taxon>
        <taxon>Pseudolactococcus</taxon>
    </lineage>
</organism>